<dbReference type="AlphaFoldDB" id="A0A1J4KZL5"/>
<evidence type="ECO:0000313" key="2">
    <source>
        <dbReference type="EMBL" id="OHT16304.1"/>
    </source>
</evidence>
<feature type="compositionally biased region" description="Basic and acidic residues" evidence="1">
    <location>
        <begin position="152"/>
        <end position="174"/>
    </location>
</feature>
<comment type="caution">
    <text evidence="2">The sequence shown here is derived from an EMBL/GenBank/DDBJ whole genome shotgun (WGS) entry which is preliminary data.</text>
</comment>
<dbReference type="PANTHER" id="PTHR31975">
    <property type="entry name" value="BUD SITE SELECTION PROTEIN 7-RELATED"/>
    <property type="match status" value="1"/>
</dbReference>
<proteinExistence type="predicted"/>
<dbReference type="Proteomes" id="UP000179807">
    <property type="component" value="Unassembled WGS sequence"/>
</dbReference>
<dbReference type="GeneID" id="94831880"/>
<protein>
    <submittedName>
        <fullName evidence="2">Uncharacterized protein</fullName>
    </submittedName>
</protein>
<accession>A0A1J4KZL5</accession>
<feature type="region of interest" description="Disordered" evidence="1">
    <location>
        <begin position="148"/>
        <end position="188"/>
    </location>
</feature>
<sequence>MKPISGLIELSDEADLDQYRKKRIKKEVKGLGPPDLVSLDKQKSKKNRLTSFHHVCGFPFSSQDSFLEYFNSLLKCRPKKTFGKVRYEIHAASFFCYNSFTGIDYKVSIKNKKVEKTEIFTIKDLKTSTRQCLQNLTHQKSQYSQSYQYSEHSYDSHHNNHNNKDNKEQNKDNESSSENSNDANHTFQKGETQIDKISYKQLKISSMLRFWIPPSPIYRVIFEYPYKSYKALRLMKPDSFSEEEISFIVKNHPLSEELEAALSAYLISLGDYKQIEKLFRIIIPRLPRILIHFLRIFPITAHKYSVISKLAKISRKCYEYAPDDIITAYNCVKYSIEVDDLNICETAISVLLNSLWISPIACCGMVLISLYFKRPDEALYYANASCYTKNYVKGEKQKLIIHNLQYESKKAPKPNPKAFESDFIFSYNSGTYPLVYQTVVKIMKKFPSFQMRKLLKTNFEAPLYTPLYRTESKVSDINGNLCKEYLKEYDGEYEYFDYVNNFHKNNTTENNNEQRDHNYCNKDYDVLDGLFDPGIAVQYPTIPTFIKNLTLSSEFSHIANTALGDLHTRDSVMRNKKIDNIDDAKRFAITAFYLGDIDFFDLSYNYLKRQRKTHVLIELMRYKLHFETENTSLKNTEGIHTHKMSMNEYNALLVTRKIMCGISSMKV</sequence>
<dbReference type="InterPro" id="IPR015374">
    <property type="entry name" value="ChAPs"/>
</dbReference>
<dbReference type="GO" id="GO:0006893">
    <property type="term" value="P:Golgi to plasma membrane transport"/>
    <property type="evidence" value="ECO:0007669"/>
    <property type="project" value="TreeGrafter"/>
</dbReference>
<evidence type="ECO:0000256" key="1">
    <source>
        <dbReference type="SAM" id="MobiDB-lite"/>
    </source>
</evidence>
<keyword evidence="3" id="KW-1185">Reference proteome</keyword>
<gene>
    <name evidence="2" type="ORF">TRFO_13317</name>
</gene>
<dbReference type="PANTHER" id="PTHR31975:SF1">
    <property type="entry name" value="BUD SITE SELECTION PROTEIN 7-RELATED"/>
    <property type="match status" value="1"/>
</dbReference>
<name>A0A1J4KZL5_9EUKA</name>
<organism evidence="2 3">
    <name type="scientific">Tritrichomonas foetus</name>
    <dbReference type="NCBI Taxonomy" id="1144522"/>
    <lineage>
        <taxon>Eukaryota</taxon>
        <taxon>Metamonada</taxon>
        <taxon>Parabasalia</taxon>
        <taxon>Tritrichomonadida</taxon>
        <taxon>Tritrichomonadidae</taxon>
        <taxon>Tritrichomonas</taxon>
    </lineage>
</organism>
<evidence type="ECO:0000313" key="3">
    <source>
        <dbReference type="Proteomes" id="UP000179807"/>
    </source>
</evidence>
<dbReference type="OrthoDB" id="10537227at2759"/>
<dbReference type="GO" id="GO:0034044">
    <property type="term" value="C:exomer complex"/>
    <property type="evidence" value="ECO:0007669"/>
    <property type="project" value="TreeGrafter"/>
</dbReference>
<dbReference type="RefSeq" id="XP_068369440.1">
    <property type="nucleotide sequence ID" value="XM_068497176.1"/>
</dbReference>
<reference evidence="2" key="1">
    <citation type="submission" date="2016-10" db="EMBL/GenBank/DDBJ databases">
        <authorList>
            <person name="Benchimol M."/>
            <person name="Almeida L.G."/>
            <person name="Vasconcelos A.T."/>
            <person name="Perreira-Neves A."/>
            <person name="Rosa I.A."/>
            <person name="Tasca T."/>
            <person name="Bogo M.R."/>
            <person name="de Souza W."/>
        </authorList>
    </citation>
    <scope>NUCLEOTIDE SEQUENCE [LARGE SCALE GENOMIC DNA]</scope>
    <source>
        <strain evidence="2">K</strain>
    </source>
</reference>
<dbReference type="EMBL" id="MLAK01000123">
    <property type="protein sequence ID" value="OHT16304.1"/>
    <property type="molecule type" value="Genomic_DNA"/>
</dbReference>
<dbReference type="VEuPathDB" id="TrichDB:TRFO_13317"/>